<proteinExistence type="predicted"/>
<keyword evidence="3" id="KW-0548">Nucleotidyltransferase</keyword>
<reference evidence="3" key="1">
    <citation type="journal article" date="2022" name="Int. J. Mol. Sci.">
        <title>Draft Genome of Tanacetum Coccineum: Genomic Comparison of Closely Related Tanacetum-Family Plants.</title>
        <authorList>
            <person name="Yamashiro T."/>
            <person name="Shiraishi A."/>
            <person name="Nakayama K."/>
            <person name="Satake H."/>
        </authorList>
    </citation>
    <scope>NUCLEOTIDE SEQUENCE</scope>
</reference>
<keyword evidence="1" id="KW-0862">Zinc</keyword>
<feature type="domain" description="CCHC-type" evidence="2">
    <location>
        <begin position="332"/>
        <end position="347"/>
    </location>
</feature>
<dbReference type="PROSITE" id="PS50158">
    <property type="entry name" value="ZF_CCHC"/>
    <property type="match status" value="1"/>
</dbReference>
<evidence type="ECO:0000313" key="4">
    <source>
        <dbReference type="Proteomes" id="UP001151760"/>
    </source>
</evidence>
<dbReference type="Pfam" id="PF03732">
    <property type="entry name" value="Retrotrans_gag"/>
    <property type="match status" value="1"/>
</dbReference>
<dbReference type="InterPro" id="IPR036875">
    <property type="entry name" value="Znf_CCHC_sf"/>
</dbReference>
<dbReference type="GO" id="GO:0003964">
    <property type="term" value="F:RNA-directed DNA polymerase activity"/>
    <property type="evidence" value="ECO:0007669"/>
    <property type="project" value="UniProtKB-KW"/>
</dbReference>
<dbReference type="SMART" id="SM00343">
    <property type="entry name" value="ZnF_C2HC"/>
    <property type="match status" value="2"/>
</dbReference>
<dbReference type="PANTHER" id="PTHR15503">
    <property type="entry name" value="LDOC1 RELATED"/>
    <property type="match status" value="1"/>
</dbReference>
<sequence length="445" mass="49320">MAPNRRSGPSNDENPDITAIIAQQLQNILPQIVTQVTNNVNNTNANGGNGRNGNGGNNGCSYKAFLACNPRDYDGKGGAVALTRWIEKMESVIEISGCAENQKARGREAAIGMTWVEFKALLVEEFCPSNEMEKLESEFWNHTMVGANHAGYTDRFHELAKLVPHLVTPESKRIGRYINGLAPQIRGMLRATQPTTIQSAILKAGILTDEAVTDISIMDKYEPKRTKPGTGMERVQEIEAEGFKNENSDLKGVFGTSSTNTVVRKERKWKKQVNKEVHRKIIRRQKWEKEGGPCRLCFNSQKPGHFARDCRALVKQVAPVSAVRMGNNQRVCYECGSSEHLRNTCPKLNRAPGQAGNRLALEGNRNTRNNGNQARGRAFSVNAVDALQDPNVVTGTFSLNDHFATILFDSGADFSFISTKFTPLLLVPLVEFHFNRSNSLSLFKV</sequence>
<keyword evidence="3" id="KW-0695">RNA-directed DNA polymerase</keyword>
<dbReference type="PANTHER" id="PTHR15503:SF45">
    <property type="entry name" value="RNA-DIRECTED DNA POLYMERASE HOMOLOG"/>
    <property type="match status" value="1"/>
</dbReference>
<protein>
    <submittedName>
        <fullName evidence="3">Reverse transcriptase domain-containing protein</fullName>
    </submittedName>
</protein>
<dbReference type="PROSITE" id="PS00141">
    <property type="entry name" value="ASP_PROTEASE"/>
    <property type="match status" value="1"/>
</dbReference>
<dbReference type="Pfam" id="PF08284">
    <property type="entry name" value="RVP_2"/>
    <property type="match status" value="1"/>
</dbReference>
<keyword evidence="3" id="KW-0808">Transferase</keyword>
<keyword evidence="4" id="KW-1185">Reference proteome</keyword>
<dbReference type="InterPro" id="IPR032567">
    <property type="entry name" value="RTL1-rel"/>
</dbReference>
<dbReference type="SUPFAM" id="SSF57756">
    <property type="entry name" value="Retrovirus zinc finger-like domains"/>
    <property type="match status" value="1"/>
</dbReference>
<keyword evidence="1" id="KW-0479">Metal-binding</keyword>
<evidence type="ECO:0000259" key="2">
    <source>
        <dbReference type="PROSITE" id="PS50158"/>
    </source>
</evidence>
<organism evidence="3 4">
    <name type="scientific">Tanacetum coccineum</name>
    <dbReference type="NCBI Taxonomy" id="301880"/>
    <lineage>
        <taxon>Eukaryota</taxon>
        <taxon>Viridiplantae</taxon>
        <taxon>Streptophyta</taxon>
        <taxon>Embryophyta</taxon>
        <taxon>Tracheophyta</taxon>
        <taxon>Spermatophyta</taxon>
        <taxon>Magnoliopsida</taxon>
        <taxon>eudicotyledons</taxon>
        <taxon>Gunneridae</taxon>
        <taxon>Pentapetalae</taxon>
        <taxon>asterids</taxon>
        <taxon>campanulids</taxon>
        <taxon>Asterales</taxon>
        <taxon>Asteraceae</taxon>
        <taxon>Asteroideae</taxon>
        <taxon>Anthemideae</taxon>
        <taxon>Anthemidinae</taxon>
        <taxon>Tanacetum</taxon>
    </lineage>
</organism>
<dbReference type="Proteomes" id="UP001151760">
    <property type="component" value="Unassembled WGS sequence"/>
</dbReference>
<comment type="caution">
    <text evidence="3">The sequence shown here is derived from an EMBL/GenBank/DDBJ whole genome shotgun (WGS) entry which is preliminary data.</text>
</comment>
<evidence type="ECO:0000313" key="3">
    <source>
        <dbReference type="EMBL" id="GJT41452.1"/>
    </source>
</evidence>
<dbReference type="Gene3D" id="4.10.60.10">
    <property type="entry name" value="Zinc finger, CCHC-type"/>
    <property type="match status" value="1"/>
</dbReference>
<dbReference type="EMBL" id="BQNB010015563">
    <property type="protein sequence ID" value="GJT41452.1"/>
    <property type="molecule type" value="Genomic_DNA"/>
</dbReference>
<keyword evidence="1" id="KW-0863">Zinc-finger</keyword>
<accession>A0ABQ5DR77</accession>
<gene>
    <name evidence="3" type="ORF">Tco_0941317</name>
</gene>
<dbReference type="InterPro" id="IPR001969">
    <property type="entry name" value="Aspartic_peptidase_AS"/>
</dbReference>
<dbReference type="InterPro" id="IPR005162">
    <property type="entry name" value="Retrotrans_gag_dom"/>
</dbReference>
<evidence type="ECO:0000256" key="1">
    <source>
        <dbReference type="PROSITE-ProRule" id="PRU00047"/>
    </source>
</evidence>
<name>A0ABQ5DR77_9ASTR</name>
<dbReference type="InterPro" id="IPR001878">
    <property type="entry name" value="Znf_CCHC"/>
</dbReference>
<reference evidence="3" key="2">
    <citation type="submission" date="2022-01" db="EMBL/GenBank/DDBJ databases">
        <authorList>
            <person name="Yamashiro T."/>
            <person name="Shiraishi A."/>
            <person name="Satake H."/>
            <person name="Nakayama K."/>
        </authorList>
    </citation>
    <scope>NUCLEOTIDE SEQUENCE</scope>
</reference>